<keyword evidence="3" id="KW-1185">Reference proteome</keyword>
<feature type="compositionally biased region" description="Basic and acidic residues" evidence="1">
    <location>
        <begin position="238"/>
        <end position="249"/>
    </location>
</feature>
<feature type="compositionally biased region" description="Low complexity" evidence="1">
    <location>
        <begin position="253"/>
        <end position="273"/>
    </location>
</feature>
<proteinExistence type="predicted"/>
<feature type="region of interest" description="Disordered" evidence="1">
    <location>
        <begin position="217"/>
        <end position="335"/>
    </location>
</feature>
<feature type="region of interest" description="Disordered" evidence="1">
    <location>
        <begin position="347"/>
        <end position="368"/>
    </location>
</feature>
<feature type="region of interest" description="Disordered" evidence="1">
    <location>
        <begin position="160"/>
        <end position="200"/>
    </location>
</feature>
<dbReference type="AlphaFoldDB" id="A0A8H6LVI9"/>
<feature type="compositionally biased region" description="Pro residues" evidence="1">
    <location>
        <begin position="281"/>
        <end position="291"/>
    </location>
</feature>
<feature type="region of interest" description="Disordered" evidence="1">
    <location>
        <begin position="1"/>
        <end position="38"/>
    </location>
</feature>
<dbReference type="EMBL" id="JACGCI010000125">
    <property type="protein sequence ID" value="KAF6744230.1"/>
    <property type="molecule type" value="Genomic_DNA"/>
</dbReference>
<feature type="compositionally biased region" description="Basic residues" evidence="1">
    <location>
        <begin position="359"/>
        <end position="368"/>
    </location>
</feature>
<organism evidence="2 3">
    <name type="scientific">Ephemerocybe angulata</name>
    <dbReference type="NCBI Taxonomy" id="980116"/>
    <lineage>
        <taxon>Eukaryota</taxon>
        <taxon>Fungi</taxon>
        <taxon>Dikarya</taxon>
        <taxon>Basidiomycota</taxon>
        <taxon>Agaricomycotina</taxon>
        <taxon>Agaricomycetes</taxon>
        <taxon>Agaricomycetidae</taxon>
        <taxon>Agaricales</taxon>
        <taxon>Agaricineae</taxon>
        <taxon>Psathyrellaceae</taxon>
        <taxon>Ephemerocybe</taxon>
    </lineage>
</organism>
<feature type="compositionally biased region" description="Acidic residues" evidence="1">
    <location>
        <begin position="25"/>
        <end position="34"/>
    </location>
</feature>
<sequence length="368" mass="39663">MSRHPTGDPPEGFNNPGVPDVPTNVDEDSSESESDSVRQFVASHERYGFDEAQLAFGAALRDSVRTRDSNSAGPSTLPLNNPIGPLPPMNPELVTPRRLSDHFFELFSTLRAVHGSKPRFMRRLALLLLDEVQHEESHTGPTPEHDRLRSAASLFIERAPQEPAVEDPNPAEEPTDYESPSTEVEAEESPNRDHSALVSNVAGYSRRDGAAFLLSVLAHNPSESDHESESRTPTQQESNRDETYRRLTARENSPSGASPSPASAAAPSAASSSMPHVLHPAGPPPTGPLPSLPTTAASTSHPPHPTPAPSSSFASSSAFASSSSAPMLPSFPSEDDFNFDAIIKALLDPLDDEEDSKVHDRKGKRRQD</sequence>
<dbReference type="Proteomes" id="UP000521943">
    <property type="component" value="Unassembled WGS sequence"/>
</dbReference>
<feature type="region of interest" description="Disordered" evidence="1">
    <location>
        <begin position="62"/>
        <end position="86"/>
    </location>
</feature>
<protein>
    <submittedName>
        <fullName evidence="2">Uncharacterized protein</fullName>
    </submittedName>
</protein>
<evidence type="ECO:0000313" key="3">
    <source>
        <dbReference type="Proteomes" id="UP000521943"/>
    </source>
</evidence>
<accession>A0A8H6LVI9</accession>
<reference evidence="2 3" key="1">
    <citation type="submission" date="2020-07" db="EMBL/GenBank/DDBJ databases">
        <title>Comparative genomics of pyrophilous fungi reveals a link between fire events and developmental genes.</title>
        <authorList>
            <consortium name="DOE Joint Genome Institute"/>
            <person name="Steindorff A.S."/>
            <person name="Carver A."/>
            <person name="Calhoun S."/>
            <person name="Stillman K."/>
            <person name="Liu H."/>
            <person name="Lipzen A."/>
            <person name="Pangilinan J."/>
            <person name="Labutti K."/>
            <person name="Bruns T.D."/>
            <person name="Grigoriev I.V."/>
        </authorList>
    </citation>
    <scope>NUCLEOTIDE SEQUENCE [LARGE SCALE GENOMIC DNA]</scope>
    <source>
        <strain evidence="2 3">CBS 144469</strain>
    </source>
</reference>
<evidence type="ECO:0000256" key="1">
    <source>
        <dbReference type="SAM" id="MobiDB-lite"/>
    </source>
</evidence>
<gene>
    <name evidence="2" type="ORF">DFP72DRAFT_1078937</name>
</gene>
<comment type="caution">
    <text evidence="2">The sequence shown here is derived from an EMBL/GenBank/DDBJ whole genome shotgun (WGS) entry which is preliminary data.</text>
</comment>
<name>A0A8H6LVI9_9AGAR</name>
<feature type="compositionally biased region" description="Low complexity" evidence="1">
    <location>
        <begin position="292"/>
        <end position="301"/>
    </location>
</feature>
<evidence type="ECO:0000313" key="2">
    <source>
        <dbReference type="EMBL" id="KAF6744230.1"/>
    </source>
</evidence>
<feature type="compositionally biased region" description="Low complexity" evidence="1">
    <location>
        <begin position="309"/>
        <end position="332"/>
    </location>
</feature>